<protein>
    <submittedName>
        <fullName evidence="1">Unannotated protein</fullName>
    </submittedName>
</protein>
<accession>A0A6J5ZTB7</accession>
<gene>
    <name evidence="1" type="ORF">UFOPK3770_01250</name>
</gene>
<organism evidence="1">
    <name type="scientific">freshwater metagenome</name>
    <dbReference type="NCBI Taxonomy" id="449393"/>
    <lineage>
        <taxon>unclassified sequences</taxon>
        <taxon>metagenomes</taxon>
        <taxon>ecological metagenomes</taxon>
    </lineage>
</organism>
<reference evidence="1" key="1">
    <citation type="submission" date="2020-05" db="EMBL/GenBank/DDBJ databases">
        <authorList>
            <person name="Chiriac C."/>
            <person name="Salcher M."/>
            <person name="Ghai R."/>
            <person name="Kavagutti S V."/>
        </authorList>
    </citation>
    <scope>NUCLEOTIDE SEQUENCE</scope>
</reference>
<dbReference type="EMBL" id="CAESAJ010000182">
    <property type="protein sequence ID" value="CAB4344067.1"/>
    <property type="molecule type" value="Genomic_DNA"/>
</dbReference>
<evidence type="ECO:0000313" key="1">
    <source>
        <dbReference type="EMBL" id="CAB4344067.1"/>
    </source>
</evidence>
<proteinExistence type="predicted"/>
<dbReference type="AlphaFoldDB" id="A0A6J5ZTB7"/>
<sequence>MISAVDIYDQKLVVRFVGWSRLWALKSQLSFPIENVLSATHDLGALPRRLGFRVLGTWIPKIITAGTFYWNKEWSVWNIRSGKNCVVIRLRNEKYSYLVLEVDDPSEIAARITAAISN</sequence>
<name>A0A6J5ZTB7_9ZZZZ</name>